<name>A0A412JA21_9FIRM</name>
<dbReference type="InterPro" id="IPR027417">
    <property type="entry name" value="P-loop_NTPase"/>
</dbReference>
<dbReference type="Pfam" id="PF10593">
    <property type="entry name" value="Z1"/>
    <property type="match status" value="1"/>
</dbReference>
<proteinExistence type="predicted"/>
<comment type="caution">
    <text evidence="2">The sequence shown here is derived from an EMBL/GenBank/DDBJ whole genome shotgun (WGS) entry which is preliminary data.</text>
</comment>
<dbReference type="RefSeq" id="WP_118318962.1">
    <property type="nucleotide sequence ID" value="NZ_QRVM01000003.1"/>
</dbReference>
<dbReference type="AlphaFoldDB" id="A0A412JA21"/>
<accession>A0A412JA21</accession>
<evidence type="ECO:0000313" key="2">
    <source>
        <dbReference type="EMBL" id="RGS49209.1"/>
    </source>
</evidence>
<organism evidence="2 3">
    <name type="scientific">Holdemanella biformis</name>
    <dbReference type="NCBI Taxonomy" id="1735"/>
    <lineage>
        <taxon>Bacteria</taxon>
        <taxon>Bacillati</taxon>
        <taxon>Bacillota</taxon>
        <taxon>Erysipelotrichia</taxon>
        <taxon>Erysipelotrichales</taxon>
        <taxon>Erysipelotrichaceae</taxon>
        <taxon>Holdemanella</taxon>
    </lineage>
</organism>
<reference evidence="2 3" key="1">
    <citation type="submission" date="2018-08" db="EMBL/GenBank/DDBJ databases">
        <title>A genome reference for cultivated species of the human gut microbiota.</title>
        <authorList>
            <person name="Zou Y."/>
            <person name="Xue W."/>
            <person name="Luo G."/>
        </authorList>
    </citation>
    <scope>NUCLEOTIDE SEQUENCE [LARGE SCALE GENOMIC DNA]</scope>
    <source>
        <strain evidence="2 3">AF22-10AC</strain>
    </source>
</reference>
<evidence type="ECO:0000313" key="3">
    <source>
        <dbReference type="Proteomes" id="UP000285274"/>
    </source>
</evidence>
<feature type="domain" description="Putative endonuclease Z1" evidence="1">
    <location>
        <begin position="397"/>
        <end position="631"/>
    </location>
</feature>
<dbReference type="Proteomes" id="UP000285274">
    <property type="component" value="Unassembled WGS sequence"/>
</dbReference>
<evidence type="ECO:0000259" key="1">
    <source>
        <dbReference type="Pfam" id="PF10593"/>
    </source>
</evidence>
<dbReference type="InterPro" id="IPR018310">
    <property type="entry name" value="Put_endonuclease_Z1-dom"/>
</dbReference>
<protein>
    <recommendedName>
        <fullName evidence="1">Putative endonuclease Z1 domain-containing protein</fullName>
    </recommendedName>
</protein>
<gene>
    <name evidence="2" type="ORF">DWX92_01615</name>
</gene>
<dbReference type="Gene3D" id="3.40.50.300">
    <property type="entry name" value="P-loop containing nucleotide triphosphate hydrolases"/>
    <property type="match status" value="1"/>
</dbReference>
<dbReference type="EMBL" id="QRVM01000003">
    <property type="protein sequence ID" value="RGS49209.1"/>
    <property type="molecule type" value="Genomic_DNA"/>
</dbReference>
<sequence length="930" mass="106875">MNKNQETVISMVIIQLNNENMEIPEESKVKQLIDCFAQFNPLNDDEKNEVKKEVFSRLNVRMDLGSIIKTDYRPWYMNAKANIDDRYWNRYRQYLLSKKGFAPDSVNSIDKATDRMLDLFGNPNEEQEFSRRGLVIGDVQSGKTSTYTALINKAADAGYRVIILLTGTIEKLRQQTQSRLDEGFVGFSSYDILNNKAKVCIGVGEYDGSINAVCLTSTANDFNAKVANTINLKISSLNEPVIFVVKKNKSVLEKLEKWLTTLNNSSGKIYHPMLLIDDEADNASVNTKKLDEDPTTINKCIRKLLNVFTRSTYVAFTATPYANIFINPENDDEMLKDDLFPRDFIYALDAPTNYIGASEVFSEIGNHHYMLHNNDDCEDFVPEKHKKDFEPGNLPVSLREALCSFFIANAIRDLRGEGFSHRSMLINISRFIDVQERIAEEVEDFVRNYKMIYKNYGNLGELAESHPEIVFTRKIYEKYFLYLNVTDKGDMFTWLEVEKQLSKSCAPILVRTVNGTNSKLNLNYENNSEFGLRIIAVGGFSLSRGLTLEGLSTSYFYRNSKMYDTLMQMGRWFGYRKGYADLCQVWMSEKSADWYEYISEAQEELKHEVKRMMNANGTPKDFGLGVRSDINSLLVTAVNKMRSAEDYERTISLSGTVVETKYIDLDEKINSKNNEIIYYWLNKIFENGYKTTEVKEIDGIPEPLDQKKHVQILSVDSEYIVDLLQKFNVNRNNFDFQTDSIVGMINNDKHKLFSHWDIIIADNNRDNPPQKICEDISLGPINRSFIINKELKYIQMSGSKSRLGSVNYAKGGLTKNEVKTIEERAKISRSSTENKTNFNQNDYFNVGFKRNPLLIIYPVSLSKNKKSIDCPELIESYKELIFGLAVGFPSIAGEEKITYKYKVNSVRWKEIMGIDSFDDDYDEEIVDEND</sequence>
<dbReference type="SUPFAM" id="SSF52540">
    <property type="entry name" value="P-loop containing nucleoside triphosphate hydrolases"/>
    <property type="match status" value="1"/>
</dbReference>